<gene>
    <name evidence="2" type="ORF">FRX31_009802</name>
</gene>
<evidence type="ECO:0000313" key="3">
    <source>
        <dbReference type="Proteomes" id="UP000554482"/>
    </source>
</evidence>
<keyword evidence="3" id="KW-1185">Reference proteome</keyword>
<proteinExistence type="predicted"/>
<evidence type="ECO:0000256" key="1">
    <source>
        <dbReference type="SAM" id="Phobius"/>
    </source>
</evidence>
<dbReference type="Proteomes" id="UP000554482">
    <property type="component" value="Unassembled WGS sequence"/>
</dbReference>
<sequence>MQVEIMSIERLHNPFLGFPLKGSVTGRSYGNSAFAVRGNHGPRAYSKTVYSYQNHKKCHKLSFSQFGWRKVDILTKSSGSRSTSKMNCIEERFSQSKALVRSFVPLWKEGLLLVRCSVFVAVISALGILVWYAHRRARYYMESKILPSVCSILSEYLQRDIDCGKVRNVSPLSITLESSSIGPYHEEFSCGEVPKMKIRVRPFLSLKRGKVVIDAVLSRPTVMIVQKEDFTWLGIPPSDVPLQRHSSTEEGIDYRTKTRRLAREAMAACWAKERDSEARASAEKGYIILQQGVISSVDEEGVNLHNDIVTSDSSYCFEEQMHLGDHHCIDTGVDHRLKHAELEKSFVSKSSGSGFKLWSRMIAGSIRHGFKRKSNGKESSIADCSAKKRILELSAAAAVAHFRGRSSWKLRNPSQWDVPYSDGSHDVARCETLPVKSESASNSTIESNGDHMASGNLYVPCHMIGKQYFEQQIADTAVGYTRNKGQVNSSNDVGKNIGNGDSAEVDLTTVDTDNNGHLKSFSFAQESCQNKESLKKIADDQPHSGVGLSDSRQIDSCNIIRGDSNGDHVNGNSDLRPSCNNLQNQITESLDDKSESCSGSTSHDMSSIKGKPWLVMHHSVRMWPLSFTPGLPFFPRSAGELLFDYFSGQIQKVKSCMNLKLDDLVAELAEEVDVQPEGIEKMLPVTLDSVYFTGGTLMLLGYGDREPREMDNVEGHVKFQNHYSRVHVQLSGNCKEWRSDGTGKDGGWLSTDVVVDCIEQQWRANLKISNFFVPLFERILDIPIMWSKGRASGEIHICMSRGETFPNLHGQLDVKGMGFQIFDSPSCFSEMAASLCFRGQRIFLHNASGWFGDVPLEASGDFGINPEDGEYHLMCQVPCVEVNSLMKTFKMKPLLFPLAGSITAVFNCQGPLDAPVFVGSGVVSRKTVHSDSNFPASSASEAMMKSKEAGAVAAFDRIPFSYVSANFTFNTDNDVADLYGIRATLLDGGEIRGAGNAWICPEGEVDEAAMDVNFSGNLAFDKVMYRYVPGEVQLMPFKLGELNGETKLSGSLLKPRFDIKWAAPKAEGSFSDARGDIIISHDSIMVNSSAIAFDLYMKVQTSYPDEYWLNKEDVDVKIAVPLTVEGVELDLRMRGFEFFSLASSYSLDSPRPMHLKTTGRVKFQGKVVNNSGTTDMGVVNPDILGMHKIDYQKKSSLIGEIAISGIKLNQLMLAPQLLGSLSMSDENIKFVLEY</sequence>
<keyword evidence="1" id="KW-1133">Transmembrane helix</keyword>
<organism evidence="2 3">
    <name type="scientific">Thalictrum thalictroides</name>
    <name type="common">Rue-anemone</name>
    <name type="synonym">Anemone thalictroides</name>
    <dbReference type="NCBI Taxonomy" id="46969"/>
    <lineage>
        <taxon>Eukaryota</taxon>
        <taxon>Viridiplantae</taxon>
        <taxon>Streptophyta</taxon>
        <taxon>Embryophyta</taxon>
        <taxon>Tracheophyta</taxon>
        <taxon>Spermatophyta</taxon>
        <taxon>Magnoliopsida</taxon>
        <taxon>Ranunculales</taxon>
        <taxon>Ranunculaceae</taxon>
        <taxon>Thalictroideae</taxon>
        <taxon>Thalictrum</taxon>
    </lineage>
</organism>
<protein>
    <submittedName>
        <fullName evidence="2">Embryo defective</fullName>
    </submittedName>
</protein>
<dbReference type="EMBL" id="JABWDY010010547">
    <property type="protein sequence ID" value="KAF5200612.1"/>
    <property type="molecule type" value="Genomic_DNA"/>
</dbReference>
<evidence type="ECO:0000313" key="2">
    <source>
        <dbReference type="EMBL" id="KAF5200612.1"/>
    </source>
</evidence>
<dbReference type="PANTHER" id="PTHR34457">
    <property type="entry name" value="EMBRYO DEFECTIVE 2410"/>
    <property type="match status" value="1"/>
</dbReference>
<keyword evidence="1" id="KW-0472">Membrane</keyword>
<reference evidence="2 3" key="1">
    <citation type="submission" date="2020-06" db="EMBL/GenBank/DDBJ databases">
        <title>Transcriptomic and genomic resources for Thalictrum thalictroides and T. hernandezii: Facilitating candidate gene discovery in an emerging model plant lineage.</title>
        <authorList>
            <person name="Arias T."/>
            <person name="Riano-Pachon D.M."/>
            <person name="Di Stilio V.S."/>
        </authorList>
    </citation>
    <scope>NUCLEOTIDE SEQUENCE [LARGE SCALE GENOMIC DNA]</scope>
    <source>
        <strain evidence="3">cv. WT478/WT964</strain>
        <tissue evidence="2">Leaves</tissue>
    </source>
</reference>
<name>A0A7J6WX01_THATH</name>
<dbReference type="OrthoDB" id="1386367at2759"/>
<accession>A0A7J6WX01</accession>
<feature type="transmembrane region" description="Helical" evidence="1">
    <location>
        <begin position="111"/>
        <end position="133"/>
    </location>
</feature>
<dbReference type="PANTHER" id="PTHR34457:SF3">
    <property type="entry name" value="PROTEIN TIC236, CHLOROPLASTIC"/>
    <property type="match status" value="1"/>
</dbReference>
<dbReference type="AlphaFoldDB" id="A0A7J6WX01"/>
<dbReference type="InterPro" id="IPR053022">
    <property type="entry name" value="Chloroplast_translocon_comp"/>
</dbReference>
<keyword evidence="1" id="KW-0812">Transmembrane</keyword>
<comment type="caution">
    <text evidence="2">The sequence shown here is derived from an EMBL/GenBank/DDBJ whole genome shotgun (WGS) entry which is preliminary data.</text>
</comment>